<name>T1GMY4_MEGSC</name>
<feature type="region of interest" description="Disordered" evidence="1">
    <location>
        <begin position="182"/>
        <end position="202"/>
    </location>
</feature>
<dbReference type="EMBL" id="CAQQ02107099">
    <property type="status" value="NOT_ANNOTATED_CDS"/>
    <property type="molecule type" value="Genomic_DNA"/>
</dbReference>
<reference evidence="3" key="1">
    <citation type="submission" date="2013-02" db="EMBL/GenBank/DDBJ databases">
        <authorList>
            <person name="Hughes D."/>
        </authorList>
    </citation>
    <scope>NUCLEOTIDE SEQUENCE</scope>
    <source>
        <strain>Durham</strain>
        <strain evidence="3">NC isolate 2 -- Noor lab</strain>
    </source>
</reference>
<proteinExistence type="predicted"/>
<dbReference type="Proteomes" id="UP000015102">
    <property type="component" value="Unassembled WGS sequence"/>
</dbReference>
<evidence type="ECO:0000313" key="2">
    <source>
        <dbReference type="EnsemblMetazoa" id="MESCA004921-PA"/>
    </source>
</evidence>
<organism evidence="2 3">
    <name type="scientific">Megaselia scalaris</name>
    <name type="common">Humpbacked fly</name>
    <name type="synonym">Phora scalaris</name>
    <dbReference type="NCBI Taxonomy" id="36166"/>
    <lineage>
        <taxon>Eukaryota</taxon>
        <taxon>Metazoa</taxon>
        <taxon>Ecdysozoa</taxon>
        <taxon>Arthropoda</taxon>
        <taxon>Hexapoda</taxon>
        <taxon>Insecta</taxon>
        <taxon>Pterygota</taxon>
        <taxon>Neoptera</taxon>
        <taxon>Endopterygota</taxon>
        <taxon>Diptera</taxon>
        <taxon>Brachycera</taxon>
        <taxon>Muscomorpha</taxon>
        <taxon>Platypezoidea</taxon>
        <taxon>Phoridae</taxon>
        <taxon>Megaseliini</taxon>
        <taxon>Megaselia</taxon>
    </lineage>
</organism>
<evidence type="ECO:0000313" key="3">
    <source>
        <dbReference type="Proteomes" id="UP000015102"/>
    </source>
</evidence>
<accession>T1GMY4</accession>
<sequence length="202" mass="22697">MSQHTSLHENLGESTNTLPTIATEMAVMRTISENENMQTLQVSNKRKFNRSLTEVRPDAYIFDDGTHFEVVPVVEECEEIAKSRETLYDNVVSRKISTHSEDSDSNYPPPSSQRPSTCDTIKRTPYLNIRQDTGNSTESKDTLTPLGPSDDQGDVTGDSPENFMELTFENAKQRAIKQRMCRRNSESGGAADQPSRLLTYIT</sequence>
<dbReference type="STRING" id="36166.T1GMY4"/>
<evidence type="ECO:0000256" key="1">
    <source>
        <dbReference type="SAM" id="MobiDB-lite"/>
    </source>
</evidence>
<protein>
    <submittedName>
        <fullName evidence="2">Uncharacterized protein</fullName>
    </submittedName>
</protein>
<feature type="region of interest" description="Disordered" evidence="1">
    <location>
        <begin position="97"/>
        <end position="161"/>
    </location>
</feature>
<dbReference type="HOGENOM" id="CLU_1356034_0_0_1"/>
<dbReference type="AlphaFoldDB" id="T1GMY4"/>
<reference evidence="2" key="2">
    <citation type="submission" date="2015-06" db="UniProtKB">
        <authorList>
            <consortium name="EnsemblMetazoa"/>
        </authorList>
    </citation>
    <scope>IDENTIFICATION</scope>
</reference>
<keyword evidence="3" id="KW-1185">Reference proteome</keyword>
<dbReference type="EMBL" id="CAQQ02107100">
    <property type="status" value="NOT_ANNOTATED_CDS"/>
    <property type="molecule type" value="Genomic_DNA"/>
</dbReference>
<dbReference type="EnsemblMetazoa" id="MESCA004921-RA">
    <property type="protein sequence ID" value="MESCA004921-PA"/>
    <property type="gene ID" value="MESCA004921"/>
</dbReference>